<name>A0A5P1EEL6_ASPOF</name>
<dbReference type="SUPFAM" id="SSF50685">
    <property type="entry name" value="Barwin-like endoglucanases"/>
    <property type="match status" value="1"/>
</dbReference>
<keyword evidence="1" id="KW-1133">Transmembrane helix</keyword>
<feature type="transmembrane region" description="Helical" evidence="1">
    <location>
        <begin position="75"/>
        <end position="92"/>
    </location>
</feature>
<dbReference type="InterPro" id="IPR002963">
    <property type="entry name" value="Expansin"/>
</dbReference>
<feature type="domain" description="Expansin-like EG45" evidence="2">
    <location>
        <begin position="121"/>
        <end position="168"/>
    </location>
</feature>
<keyword evidence="4" id="KW-1185">Reference proteome</keyword>
<dbReference type="InterPro" id="IPR007118">
    <property type="entry name" value="Expan_Lol_pI"/>
</dbReference>
<dbReference type="Proteomes" id="UP000243459">
    <property type="component" value="Chromosome 7"/>
</dbReference>
<keyword evidence="1" id="KW-0812">Transmembrane</keyword>
<dbReference type="EMBL" id="CM007387">
    <property type="protein sequence ID" value="ONK64326.1"/>
    <property type="molecule type" value="Genomic_DNA"/>
</dbReference>
<gene>
    <name evidence="3" type="ORF">A4U43_C07F24520</name>
</gene>
<evidence type="ECO:0000313" key="3">
    <source>
        <dbReference type="EMBL" id="ONK64326.1"/>
    </source>
</evidence>
<evidence type="ECO:0000256" key="1">
    <source>
        <dbReference type="SAM" id="Phobius"/>
    </source>
</evidence>
<evidence type="ECO:0000259" key="2">
    <source>
        <dbReference type="PROSITE" id="PS50842"/>
    </source>
</evidence>
<accession>A0A5P1EEL6</accession>
<dbReference type="Gene3D" id="2.40.40.10">
    <property type="entry name" value="RlpA-like domain"/>
    <property type="match status" value="1"/>
</dbReference>
<proteinExistence type="predicted"/>
<dbReference type="InterPro" id="IPR007112">
    <property type="entry name" value="Expansin/allergen_DPBB_dom"/>
</dbReference>
<evidence type="ECO:0000313" key="4">
    <source>
        <dbReference type="Proteomes" id="UP000243459"/>
    </source>
</evidence>
<dbReference type="PANTHER" id="PTHR31867">
    <property type="entry name" value="EXPANSIN-A15"/>
    <property type="match status" value="1"/>
</dbReference>
<sequence length="177" mass="19584">MCTERDHVMALINTDATKDNAFKLKESPNKQICKRTWAMMRPHPYLSTTLVLRSPTISSKFAYFEEEKKQEVMKMSLALLTMLVLSVTSYIFSPVEGFSSSGWSKATATFYGGSDASGTMGGACGYGNLYSSGYGTRTAALSTALFNDGAACGQCYKIICDYNADPKWIMFMYHIKL</sequence>
<dbReference type="InterPro" id="IPR036908">
    <property type="entry name" value="RlpA-like_sf"/>
</dbReference>
<protein>
    <recommendedName>
        <fullName evidence="2">Expansin-like EG45 domain-containing protein</fullName>
    </recommendedName>
</protein>
<dbReference type="GO" id="GO:0009664">
    <property type="term" value="P:plant-type cell wall organization"/>
    <property type="evidence" value="ECO:0007669"/>
    <property type="project" value="InterPro"/>
</dbReference>
<organism evidence="3 4">
    <name type="scientific">Asparagus officinalis</name>
    <name type="common">Garden asparagus</name>
    <dbReference type="NCBI Taxonomy" id="4686"/>
    <lineage>
        <taxon>Eukaryota</taxon>
        <taxon>Viridiplantae</taxon>
        <taxon>Streptophyta</taxon>
        <taxon>Embryophyta</taxon>
        <taxon>Tracheophyta</taxon>
        <taxon>Spermatophyta</taxon>
        <taxon>Magnoliopsida</taxon>
        <taxon>Liliopsida</taxon>
        <taxon>Asparagales</taxon>
        <taxon>Asparagaceae</taxon>
        <taxon>Asparagoideae</taxon>
        <taxon>Asparagus</taxon>
    </lineage>
</organism>
<reference evidence="4" key="1">
    <citation type="journal article" date="2017" name="Nat. Commun.">
        <title>The asparagus genome sheds light on the origin and evolution of a young Y chromosome.</title>
        <authorList>
            <person name="Harkess A."/>
            <person name="Zhou J."/>
            <person name="Xu C."/>
            <person name="Bowers J.E."/>
            <person name="Van der Hulst R."/>
            <person name="Ayyampalayam S."/>
            <person name="Mercati F."/>
            <person name="Riccardi P."/>
            <person name="McKain M.R."/>
            <person name="Kakrana A."/>
            <person name="Tang H."/>
            <person name="Ray J."/>
            <person name="Groenendijk J."/>
            <person name="Arikit S."/>
            <person name="Mathioni S.M."/>
            <person name="Nakano M."/>
            <person name="Shan H."/>
            <person name="Telgmann-Rauber A."/>
            <person name="Kanno A."/>
            <person name="Yue Z."/>
            <person name="Chen H."/>
            <person name="Li W."/>
            <person name="Chen Y."/>
            <person name="Xu X."/>
            <person name="Zhang Y."/>
            <person name="Luo S."/>
            <person name="Chen H."/>
            <person name="Gao J."/>
            <person name="Mao Z."/>
            <person name="Pires J.C."/>
            <person name="Luo M."/>
            <person name="Kudrna D."/>
            <person name="Wing R.A."/>
            <person name="Meyers B.C."/>
            <person name="Yi K."/>
            <person name="Kong H."/>
            <person name="Lavrijsen P."/>
            <person name="Sunseri F."/>
            <person name="Falavigna A."/>
            <person name="Ye Y."/>
            <person name="Leebens-Mack J.H."/>
            <person name="Chen G."/>
        </authorList>
    </citation>
    <scope>NUCLEOTIDE SEQUENCE [LARGE SCALE GENOMIC DNA]</scope>
    <source>
        <strain evidence="4">cv. DH0086</strain>
    </source>
</reference>
<dbReference type="Gramene" id="ONK64326">
    <property type="protein sequence ID" value="ONK64326"/>
    <property type="gene ID" value="A4U43_C07F24520"/>
</dbReference>
<dbReference type="AlphaFoldDB" id="A0A5P1EEL6"/>
<dbReference type="PROSITE" id="PS50842">
    <property type="entry name" value="EXPANSIN_EG45"/>
    <property type="match status" value="1"/>
</dbReference>
<dbReference type="PRINTS" id="PR01225">
    <property type="entry name" value="EXPANSNFAMLY"/>
</dbReference>
<dbReference type="GO" id="GO:0005576">
    <property type="term" value="C:extracellular region"/>
    <property type="evidence" value="ECO:0007669"/>
    <property type="project" value="InterPro"/>
</dbReference>
<keyword evidence="1" id="KW-0472">Membrane</keyword>